<dbReference type="Pfam" id="PF00385">
    <property type="entry name" value="Chromo"/>
    <property type="match status" value="1"/>
</dbReference>
<dbReference type="EMBL" id="CACVKT020002809">
    <property type="protein sequence ID" value="CAC5380028.1"/>
    <property type="molecule type" value="Genomic_DNA"/>
</dbReference>
<sequence length="193" mass="23091">MPNTRKRKIDFKRLADGNFSGTDRTATETVERREVLPETYDVERIIACRKLKRCEEYFLKWVGFSSYECTWEPADHLPAYLIQEFREPTQPLPPIQLQDVSDNILTAFQDRLHRRTGSHFYIEIKHNIFRNILKAKPDNLYMKSVFDNLLFPHGWHVVFYSNQMEGMRIKFPVYVKPILRWSKNSLKFTEMVL</sequence>
<dbReference type="OrthoDB" id="5984192at2759"/>
<dbReference type="SUPFAM" id="SSF54160">
    <property type="entry name" value="Chromo domain-like"/>
    <property type="match status" value="1"/>
</dbReference>
<protein>
    <submittedName>
        <fullName evidence="4">CBX3</fullName>
    </submittedName>
</protein>
<organism evidence="4 5">
    <name type="scientific">Mytilus coruscus</name>
    <name type="common">Sea mussel</name>
    <dbReference type="NCBI Taxonomy" id="42192"/>
    <lineage>
        <taxon>Eukaryota</taxon>
        <taxon>Metazoa</taxon>
        <taxon>Spiralia</taxon>
        <taxon>Lophotrochozoa</taxon>
        <taxon>Mollusca</taxon>
        <taxon>Bivalvia</taxon>
        <taxon>Autobranchia</taxon>
        <taxon>Pteriomorphia</taxon>
        <taxon>Mytilida</taxon>
        <taxon>Mytiloidea</taxon>
        <taxon>Mytilidae</taxon>
        <taxon>Mytilinae</taxon>
        <taxon>Mytilus</taxon>
    </lineage>
</organism>
<dbReference type="Gene3D" id="2.40.50.40">
    <property type="match status" value="1"/>
</dbReference>
<dbReference type="InterPro" id="IPR016197">
    <property type="entry name" value="Chromo-like_dom_sf"/>
</dbReference>
<keyword evidence="5" id="KW-1185">Reference proteome</keyword>
<evidence type="ECO:0000256" key="2">
    <source>
        <dbReference type="ARBA" id="ARBA00023242"/>
    </source>
</evidence>
<gene>
    <name evidence="4" type="ORF">MCOR_16022</name>
</gene>
<dbReference type="PROSITE" id="PS50013">
    <property type="entry name" value="CHROMO_2"/>
    <property type="match status" value="1"/>
</dbReference>
<dbReference type="InterPro" id="IPR000953">
    <property type="entry name" value="Chromo/chromo_shadow_dom"/>
</dbReference>
<dbReference type="PANTHER" id="PTHR22812">
    <property type="entry name" value="CHROMOBOX PROTEIN"/>
    <property type="match status" value="1"/>
</dbReference>
<dbReference type="SMART" id="SM00298">
    <property type="entry name" value="CHROMO"/>
    <property type="match status" value="1"/>
</dbReference>
<dbReference type="AlphaFoldDB" id="A0A6J8B7U1"/>
<name>A0A6J8B7U1_MYTCO</name>
<dbReference type="CDD" id="cd00024">
    <property type="entry name" value="CD_CSD"/>
    <property type="match status" value="1"/>
</dbReference>
<evidence type="ECO:0000259" key="3">
    <source>
        <dbReference type="PROSITE" id="PS50013"/>
    </source>
</evidence>
<evidence type="ECO:0000313" key="4">
    <source>
        <dbReference type="EMBL" id="CAC5380028.1"/>
    </source>
</evidence>
<dbReference type="InterPro" id="IPR023780">
    <property type="entry name" value="Chromo_domain"/>
</dbReference>
<dbReference type="PROSITE" id="PS00598">
    <property type="entry name" value="CHROMO_1"/>
    <property type="match status" value="1"/>
</dbReference>
<feature type="domain" description="Chromo" evidence="3">
    <location>
        <begin position="40"/>
        <end position="77"/>
    </location>
</feature>
<evidence type="ECO:0000256" key="1">
    <source>
        <dbReference type="ARBA" id="ARBA00004123"/>
    </source>
</evidence>
<evidence type="ECO:0000313" key="5">
    <source>
        <dbReference type="Proteomes" id="UP000507470"/>
    </source>
</evidence>
<accession>A0A6J8B7U1</accession>
<dbReference type="Proteomes" id="UP000507470">
    <property type="component" value="Unassembled WGS sequence"/>
</dbReference>
<reference evidence="4 5" key="1">
    <citation type="submission" date="2020-06" db="EMBL/GenBank/DDBJ databases">
        <authorList>
            <person name="Li R."/>
            <person name="Bekaert M."/>
        </authorList>
    </citation>
    <scope>NUCLEOTIDE SEQUENCE [LARGE SCALE GENOMIC DNA]</scope>
    <source>
        <strain evidence="5">wild</strain>
    </source>
</reference>
<dbReference type="InterPro" id="IPR023779">
    <property type="entry name" value="Chromodomain_CS"/>
</dbReference>
<comment type="subcellular location">
    <subcellularLocation>
        <location evidence="1">Nucleus</location>
    </subcellularLocation>
</comment>
<dbReference type="GO" id="GO:0005634">
    <property type="term" value="C:nucleus"/>
    <property type="evidence" value="ECO:0007669"/>
    <property type="project" value="UniProtKB-SubCell"/>
</dbReference>
<dbReference type="InterPro" id="IPR051219">
    <property type="entry name" value="Heterochromatin_chromo-domain"/>
</dbReference>
<keyword evidence="2" id="KW-0539">Nucleus</keyword>
<proteinExistence type="predicted"/>